<gene>
    <name evidence="1" type="ORF">DHETER_LOCUS193</name>
</gene>
<dbReference type="EMBL" id="CAJVPU010000079">
    <property type="protein sequence ID" value="CAG8440070.1"/>
    <property type="molecule type" value="Genomic_DNA"/>
</dbReference>
<accession>A0ACA9JY73</accession>
<protein>
    <submittedName>
        <fullName evidence="1">7738_t:CDS:1</fullName>
    </submittedName>
</protein>
<reference evidence="1" key="1">
    <citation type="submission" date="2021-06" db="EMBL/GenBank/DDBJ databases">
        <authorList>
            <person name="Kallberg Y."/>
            <person name="Tangrot J."/>
            <person name="Rosling A."/>
        </authorList>
    </citation>
    <scope>NUCLEOTIDE SEQUENCE</scope>
    <source>
        <strain evidence="1">IL203A</strain>
    </source>
</reference>
<comment type="caution">
    <text evidence="1">The sequence shown here is derived from an EMBL/GenBank/DDBJ whole genome shotgun (WGS) entry which is preliminary data.</text>
</comment>
<dbReference type="Proteomes" id="UP000789702">
    <property type="component" value="Unassembled WGS sequence"/>
</dbReference>
<evidence type="ECO:0000313" key="2">
    <source>
        <dbReference type="Proteomes" id="UP000789702"/>
    </source>
</evidence>
<organism evidence="1 2">
    <name type="scientific">Dentiscutata heterogama</name>
    <dbReference type="NCBI Taxonomy" id="1316150"/>
    <lineage>
        <taxon>Eukaryota</taxon>
        <taxon>Fungi</taxon>
        <taxon>Fungi incertae sedis</taxon>
        <taxon>Mucoromycota</taxon>
        <taxon>Glomeromycotina</taxon>
        <taxon>Glomeromycetes</taxon>
        <taxon>Diversisporales</taxon>
        <taxon>Gigasporaceae</taxon>
        <taxon>Dentiscutata</taxon>
    </lineage>
</organism>
<name>A0ACA9JY73_9GLOM</name>
<proteinExistence type="predicted"/>
<evidence type="ECO:0000313" key="1">
    <source>
        <dbReference type="EMBL" id="CAG8440070.1"/>
    </source>
</evidence>
<keyword evidence="2" id="KW-1185">Reference proteome</keyword>
<sequence length="154" mass="17066">MGVAPSMLKLILHWDSKGLPRLRERVLSRAIFRRHGSKATKKQGSKRRSRVISSNEPNFGKYPLIAYNLRREFLEASKEPDYRFHEGKGSAHLTGRGPVPGDSPEATLSFVRGTPVQPARYRASSYLGRGLAPPTKASKASKGASTRHARLGSW</sequence>